<dbReference type="InterPro" id="IPR003783">
    <property type="entry name" value="Regulatory_RecX"/>
</dbReference>
<dbReference type="InterPro" id="IPR053925">
    <property type="entry name" value="RecX_HTH_3rd"/>
</dbReference>
<sequence length="218" mass="25380">MPQITAIEPQKRKKGRFNIFLDGKFAFSADESFLVKNHLQIGQELTGLQVEKYIKETELTKLFDASLRFLSFRPRSEKETSQYLAKKIAHHDSIKYKQALASPQISVVIEKLKKYKYLDDLEFAKWWVSSRVKSNPKGLLFIKYELTKKGIAKDIIEKVLSKFPSETTLAKKAIGKKLKLWKKLPPPKLKNKVYLYLRGKGFNYDTAQEIFAFLQRKS</sequence>
<comment type="function">
    <text evidence="5">Modulates RecA activity.</text>
</comment>
<dbReference type="PANTHER" id="PTHR33602">
    <property type="entry name" value="REGULATORY PROTEIN RECX FAMILY PROTEIN"/>
    <property type="match status" value="1"/>
</dbReference>
<dbReference type="Pfam" id="PF02631">
    <property type="entry name" value="RecX_HTH2"/>
    <property type="match status" value="1"/>
</dbReference>
<dbReference type="PANTHER" id="PTHR33602:SF1">
    <property type="entry name" value="REGULATORY PROTEIN RECX FAMILY PROTEIN"/>
    <property type="match status" value="1"/>
</dbReference>
<dbReference type="GO" id="GO:0006282">
    <property type="term" value="P:regulation of DNA repair"/>
    <property type="evidence" value="ECO:0007669"/>
    <property type="project" value="UniProtKB-UniRule"/>
</dbReference>
<evidence type="ECO:0000259" key="7">
    <source>
        <dbReference type="Pfam" id="PF21981"/>
    </source>
</evidence>
<comment type="caution">
    <text evidence="9">The sequence shown here is derived from an EMBL/GenBank/DDBJ whole genome shotgun (WGS) entry which is preliminary data.</text>
</comment>
<protein>
    <recommendedName>
        <fullName evidence="3 5">Regulatory protein RecX</fullName>
    </recommendedName>
</protein>
<organism evidence="9 10">
    <name type="scientific">Candidatus Curtissbacteria bacterium RIFCSPLOWO2_01_FULL_41_18</name>
    <dbReference type="NCBI Taxonomy" id="1797727"/>
    <lineage>
        <taxon>Bacteria</taxon>
        <taxon>Candidatus Curtissiibacteriota</taxon>
    </lineage>
</organism>
<dbReference type="Gene3D" id="1.10.10.10">
    <property type="entry name" value="Winged helix-like DNA-binding domain superfamily/Winged helix DNA-binding domain"/>
    <property type="match status" value="3"/>
</dbReference>
<dbReference type="GO" id="GO:0005737">
    <property type="term" value="C:cytoplasm"/>
    <property type="evidence" value="ECO:0007669"/>
    <property type="project" value="UniProtKB-SubCell"/>
</dbReference>
<feature type="domain" description="RecX second three-helical" evidence="6">
    <location>
        <begin position="119"/>
        <end position="160"/>
    </location>
</feature>
<evidence type="ECO:0000256" key="5">
    <source>
        <dbReference type="HAMAP-Rule" id="MF_01114"/>
    </source>
</evidence>
<evidence type="ECO:0000259" key="6">
    <source>
        <dbReference type="Pfam" id="PF02631"/>
    </source>
</evidence>
<keyword evidence="4 5" id="KW-0963">Cytoplasm</keyword>
<dbReference type="InterPro" id="IPR053926">
    <property type="entry name" value="RecX_HTH_1st"/>
</dbReference>
<dbReference type="Pfam" id="PF21982">
    <property type="entry name" value="RecX_HTH1"/>
    <property type="match status" value="1"/>
</dbReference>
<dbReference type="STRING" id="1797727.A3B51_02005"/>
<evidence type="ECO:0000256" key="2">
    <source>
        <dbReference type="ARBA" id="ARBA00009695"/>
    </source>
</evidence>
<dbReference type="InterPro" id="IPR036388">
    <property type="entry name" value="WH-like_DNA-bd_sf"/>
</dbReference>
<evidence type="ECO:0000313" key="9">
    <source>
        <dbReference type="EMBL" id="OGE03952.1"/>
    </source>
</evidence>
<evidence type="ECO:0000256" key="1">
    <source>
        <dbReference type="ARBA" id="ARBA00004496"/>
    </source>
</evidence>
<comment type="subcellular location">
    <subcellularLocation>
        <location evidence="1 5">Cytoplasm</location>
    </subcellularLocation>
</comment>
<name>A0A1F5HIJ9_9BACT</name>
<evidence type="ECO:0000259" key="8">
    <source>
        <dbReference type="Pfam" id="PF21982"/>
    </source>
</evidence>
<accession>A0A1F5HIJ9</accession>
<dbReference type="AlphaFoldDB" id="A0A1F5HIJ9"/>
<reference evidence="9 10" key="1">
    <citation type="journal article" date="2016" name="Nat. Commun.">
        <title>Thousands of microbial genomes shed light on interconnected biogeochemical processes in an aquifer system.</title>
        <authorList>
            <person name="Anantharaman K."/>
            <person name="Brown C.T."/>
            <person name="Hug L.A."/>
            <person name="Sharon I."/>
            <person name="Castelle C.J."/>
            <person name="Probst A.J."/>
            <person name="Thomas B.C."/>
            <person name="Singh A."/>
            <person name="Wilkins M.J."/>
            <person name="Karaoz U."/>
            <person name="Brodie E.L."/>
            <person name="Williams K.H."/>
            <person name="Hubbard S.S."/>
            <person name="Banfield J.F."/>
        </authorList>
    </citation>
    <scope>NUCLEOTIDE SEQUENCE [LARGE SCALE GENOMIC DNA]</scope>
</reference>
<proteinExistence type="inferred from homology"/>
<dbReference type="Proteomes" id="UP000176780">
    <property type="component" value="Unassembled WGS sequence"/>
</dbReference>
<dbReference type="Pfam" id="PF21981">
    <property type="entry name" value="RecX_HTH3"/>
    <property type="match status" value="1"/>
</dbReference>
<dbReference type="HAMAP" id="MF_01114">
    <property type="entry name" value="RecX"/>
    <property type="match status" value="1"/>
</dbReference>
<evidence type="ECO:0000256" key="3">
    <source>
        <dbReference type="ARBA" id="ARBA00018111"/>
    </source>
</evidence>
<feature type="domain" description="RecX first three-helical" evidence="8">
    <location>
        <begin position="64"/>
        <end position="87"/>
    </location>
</feature>
<gene>
    <name evidence="5" type="primary">recX</name>
    <name evidence="9" type="ORF">A3B51_02005</name>
</gene>
<dbReference type="EMBL" id="MFBQ01000040">
    <property type="protein sequence ID" value="OGE03952.1"/>
    <property type="molecule type" value="Genomic_DNA"/>
</dbReference>
<evidence type="ECO:0000313" key="10">
    <source>
        <dbReference type="Proteomes" id="UP000176780"/>
    </source>
</evidence>
<comment type="similarity">
    <text evidence="2 5">Belongs to the RecX family.</text>
</comment>
<feature type="domain" description="RecX third three-helical" evidence="7">
    <location>
        <begin position="168"/>
        <end position="210"/>
    </location>
</feature>
<dbReference type="InterPro" id="IPR053924">
    <property type="entry name" value="RecX_HTH_2nd"/>
</dbReference>
<evidence type="ECO:0000256" key="4">
    <source>
        <dbReference type="ARBA" id="ARBA00022490"/>
    </source>
</evidence>